<evidence type="ECO:0000313" key="2">
    <source>
        <dbReference type="Proteomes" id="UP000595814"/>
    </source>
</evidence>
<protein>
    <submittedName>
        <fullName evidence="1">GTP 3',8-cyclase MoaA</fullName>
    </submittedName>
</protein>
<reference evidence="1 2" key="1">
    <citation type="journal article" date="2022" name="Int. J. Syst. Evol. Microbiol.">
        <title>Miniphocaeibacter halophilus sp. nov., an ammonium-tolerant acetate-producing bacterium isolated from a biogas system.</title>
        <authorList>
            <person name="Schnurer A."/>
            <person name="Singh A."/>
            <person name="Bi S."/>
            <person name="Qiao W."/>
            <person name="Westerholm M."/>
        </authorList>
    </citation>
    <scope>NUCLEOTIDE SEQUENCE [LARGE SCALE GENOMIC DNA]</scope>
    <source>
        <strain evidence="1 2">AMB_01</strain>
    </source>
</reference>
<keyword evidence="2" id="KW-1185">Reference proteome</keyword>
<evidence type="ECO:0000313" key="1">
    <source>
        <dbReference type="EMBL" id="QQK08615.1"/>
    </source>
</evidence>
<organism evidence="1 2">
    <name type="scientific">Miniphocaeibacter halophilus</name>
    <dbReference type="NCBI Taxonomy" id="2931922"/>
    <lineage>
        <taxon>Bacteria</taxon>
        <taxon>Bacillati</taxon>
        <taxon>Bacillota</taxon>
        <taxon>Tissierellia</taxon>
        <taxon>Tissierellales</taxon>
        <taxon>Peptoniphilaceae</taxon>
        <taxon>Miniphocaeibacter</taxon>
    </lineage>
</organism>
<gene>
    <name evidence="1" type="primary">moaA</name>
    <name evidence="1" type="ORF">JFY71_03480</name>
</gene>
<dbReference type="Proteomes" id="UP000595814">
    <property type="component" value="Chromosome"/>
</dbReference>
<accession>A0AC61MSI1</accession>
<sequence>MKDNFGRDINYLRISITDKCNLRCKYCMPEKGIPKVEHKDVLTIEEYLKIVEVFKRLGITKVRITGGEPLVKKGVIDLISGCKEIGIKEIAMTTNGILLKDKIKELKEAGLSRVNISLDSLDQEKYSQITRGGNLQDVLDSIEACKKYNITPIKINTVMMRNFNLNEFRDFVNLTMDKDISVRFIELMPIGEAIKYKDNFISNEELLKLYDDLIPIENKDLSSPAKYFKLPNAKGNVGFINPMSCKFCGNCNRVRLTSKGKLLMCLHSNIFIDLLEPLRKGEDIEKIIVNAIQEKPEKHHLLDGEYNTTDMNEIGG</sequence>
<dbReference type="EMBL" id="CP066744">
    <property type="protein sequence ID" value="QQK08615.1"/>
    <property type="molecule type" value="Genomic_DNA"/>
</dbReference>
<name>A0AC61MSI1_9FIRM</name>
<proteinExistence type="predicted"/>